<dbReference type="EMBL" id="AOHV01000024">
    <property type="protein sequence ID" value="ELY38148.1"/>
    <property type="molecule type" value="Genomic_DNA"/>
</dbReference>
<evidence type="ECO:0000313" key="2">
    <source>
        <dbReference type="EMBL" id="ADJ16052.1"/>
    </source>
</evidence>
<dbReference type="GeneID" id="9420487"/>
<evidence type="ECO:0008006" key="6">
    <source>
        <dbReference type="Google" id="ProtNLM"/>
    </source>
</evidence>
<organism evidence="2 4">
    <name type="scientific">Halalkalicoccus jeotgali (strain DSM 18796 / CECT 7217 / JCM 14584 / KCTC 4019 / B3)</name>
    <dbReference type="NCBI Taxonomy" id="795797"/>
    <lineage>
        <taxon>Archaea</taxon>
        <taxon>Methanobacteriati</taxon>
        <taxon>Methanobacteriota</taxon>
        <taxon>Stenosarchaea group</taxon>
        <taxon>Halobacteria</taxon>
        <taxon>Halobacteriales</taxon>
        <taxon>Halococcaceae</taxon>
        <taxon>Halalkalicoccus</taxon>
    </lineage>
</organism>
<dbReference type="OrthoDB" id="359403at2157"/>
<evidence type="ECO:0000256" key="1">
    <source>
        <dbReference type="SAM" id="MobiDB-lite"/>
    </source>
</evidence>
<evidence type="ECO:0000313" key="3">
    <source>
        <dbReference type="EMBL" id="ELY38148.1"/>
    </source>
</evidence>
<dbReference type="RefSeq" id="WP_008416014.1">
    <property type="nucleotide sequence ID" value="NC_014297.1"/>
</dbReference>
<reference evidence="2 4" key="1">
    <citation type="journal article" date="2010" name="J. Bacteriol.">
        <title>Complete genome sequence of Halalkalicoccus jeotgali B3(T), an extremely halophilic archaeon.</title>
        <authorList>
            <person name="Roh S.W."/>
            <person name="Nam Y.D."/>
            <person name="Nam S.H."/>
            <person name="Choi S.H."/>
            <person name="Park H.S."/>
            <person name="Bae J.W."/>
        </authorList>
    </citation>
    <scope>NUCLEOTIDE SEQUENCE [LARGE SCALE GENOMIC DNA]</scope>
    <source>
        <strain evidence="2">B3</strain>
        <strain evidence="4">DSM 18796 / CECT 7217 / JCM 14584 / KCTC 4019 / B3</strain>
    </source>
</reference>
<evidence type="ECO:0000313" key="5">
    <source>
        <dbReference type="Proteomes" id="UP000011645"/>
    </source>
</evidence>
<protein>
    <recommendedName>
        <fullName evidence="6">ASCH domain-containing protein</fullName>
    </recommendedName>
</protein>
<dbReference type="eggNOG" id="arCOG04714">
    <property type="taxonomic scope" value="Archaea"/>
</dbReference>
<feature type="compositionally biased region" description="Basic and acidic residues" evidence="1">
    <location>
        <begin position="13"/>
        <end position="23"/>
    </location>
</feature>
<reference evidence="3 5" key="2">
    <citation type="journal article" date="2014" name="PLoS Genet.">
        <title>Phylogenetically driven sequencing of extremely halophilic archaea reveals strategies for static and dynamic osmo-response.</title>
        <authorList>
            <person name="Becker E.A."/>
            <person name="Seitzer P.M."/>
            <person name="Tritt A."/>
            <person name="Larsen D."/>
            <person name="Krusor M."/>
            <person name="Yao A.I."/>
            <person name="Wu D."/>
            <person name="Madern D."/>
            <person name="Eisen J.A."/>
            <person name="Darling A.E."/>
            <person name="Facciotti M.T."/>
        </authorList>
    </citation>
    <scope>NUCLEOTIDE SEQUENCE [LARGE SCALE GENOMIC DNA]</scope>
    <source>
        <strain evidence="3">B3</strain>
        <strain evidence="5">DSM 18796 / CECT 7217 / JCM 14584 / KCTC 4019 / B3</strain>
    </source>
</reference>
<evidence type="ECO:0000313" key="4">
    <source>
        <dbReference type="Proteomes" id="UP000000390"/>
    </source>
</evidence>
<proteinExistence type="predicted"/>
<dbReference type="SUPFAM" id="SSF88697">
    <property type="entry name" value="PUA domain-like"/>
    <property type="match status" value="1"/>
</dbReference>
<dbReference type="AlphaFoldDB" id="D8J7N2"/>
<feature type="region of interest" description="Disordered" evidence="1">
    <location>
        <begin position="1"/>
        <end position="32"/>
    </location>
</feature>
<gene>
    <name evidence="2" type="ordered locus">HacjB3_13355</name>
    <name evidence="3" type="ORF">C497_08559</name>
</gene>
<dbReference type="Proteomes" id="UP000011645">
    <property type="component" value="Unassembled WGS sequence"/>
</dbReference>
<dbReference type="InterPro" id="IPR015947">
    <property type="entry name" value="PUA-like_sf"/>
</dbReference>
<dbReference type="EMBL" id="CP002062">
    <property type="protein sequence ID" value="ADJ16052.1"/>
    <property type="molecule type" value="Genomic_DNA"/>
</dbReference>
<name>D8J7N2_HALJB</name>
<dbReference type="STRING" id="795797.HacjB3_13355"/>
<dbReference type="KEGG" id="hje:HacjB3_13355"/>
<dbReference type="Proteomes" id="UP000000390">
    <property type="component" value="Chromosome"/>
</dbReference>
<sequence>MGEIDPEALLPNEHVRNAVREGEVTQLSRGATTRYAETGDTFELDGEAFEIVAVEERTLGELTDADARREGSADLEAYRERMVAVHPGDFEWDEESAIVSYRFERR</sequence>
<dbReference type="PATRIC" id="fig|795797.18.peg.2672"/>
<dbReference type="HOGENOM" id="CLU_149288_0_0_2"/>
<accession>D8J7N2</accession>
<keyword evidence="5" id="KW-1185">Reference proteome</keyword>